<name>A0AAI7ZFV4_XANAC</name>
<dbReference type="SUPFAM" id="SSF50475">
    <property type="entry name" value="FMN-binding split barrel"/>
    <property type="match status" value="1"/>
</dbReference>
<proteinExistence type="predicted"/>
<dbReference type="PANTHER" id="PTHR34818:SF1">
    <property type="entry name" value="PROTEIN BLI-3"/>
    <property type="match status" value="1"/>
</dbReference>
<dbReference type="Proteomes" id="UP000000576">
    <property type="component" value="Chromosome"/>
</dbReference>
<dbReference type="PANTHER" id="PTHR34818">
    <property type="entry name" value="PROTEIN BLI-3"/>
    <property type="match status" value="1"/>
</dbReference>
<protein>
    <submittedName>
        <fullName evidence="2">General stress protein</fullName>
    </submittedName>
</protein>
<dbReference type="InterPro" id="IPR038725">
    <property type="entry name" value="YdaG_split_barrel_FMN-bd"/>
</dbReference>
<evidence type="ECO:0000313" key="2">
    <source>
        <dbReference type="EMBL" id="AAM37221.1"/>
    </source>
</evidence>
<evidence type="ECO:0000313" key="3">
    <source>
        <dbReference type="Proteomes" id="UP000000576"/>
    </source>
</evidence>
<dbReference type="Gene3D" id="2.30.110.10">
    <property type="entry name" value="Electron Transport, Fmn-binding Protein, Chain A"/>
    <property type="match status" value="1"/>
</dbReference>
<accession>A0AAI7ZFV4</accession>
<dbReference type="InterPro" id="IPR052917">
    <property type="entry name" value="Stress-Dev_Protein"/>
</dbReference>
<dbReference type="KEGG" id="xac:XAC2369"/>
<evidence type="ECO:0000259" key="1">
    <source>
        <dbReference type="Pfam" id="PF16242"/>
    </source>
</evidence>
<feature type="domain" description="General stress protein FMN-binding split barrel" evidence="1">
    <location>
        <begin position="28"/>
        <end position="161"/>
    </location>
</feature>
<dbReference type="Pfam" id="PF16242">
    <property type="entry name" value="Pyrid_ox_like"/>
    <property type="match status" value="1"/>
</dbReference>
<dbReference type="InterPro" id="IPR012349">
    <property type="entry name" value="Split_barrel_FMN-bd"/>
</dbReference>
<reference evidence="2 3" key="1">
    <citation type="journal article" date="2002" name="Nature">
        <title>Comparison of the genomes of two Xanthomonas pathogens with differing host specificities.</title>
        <authorList>
            <person name="da Silva A.C."/>
            <person name="Ferro J.A."/>
            <person name="Reinach F.C."/>
            <person name="Farah C.S."/>
            <person name="Furlan L.R."/>
            <person name="Quaggio R.B."/>
            <person name="Monteiro-Vitorello C.B."/>
            <person name="Van Sluys M.A."/>
            <person name="Almeida N.F."/>
            <person name="Alves L.M."/>
            <person name="do Amaral A.M."/>
            <person name="Bertolini M.C."/>
            <person name="Camargo L.E."/>
            <person name="Camarotte G."/>
            <person name="Cannavan F."/>
            <person name="Cardozo J."/>
            <person name="Chambergo F."/>
            <person name="Ciapina L.P."/>
            <person name="Cicarelli R.M."/>
            <person name="Coutinho L.L."/>
            <person name="Cursino-Santos J.R."/>
            <person name="El-Dorry H."/>
            <person name="Faria J.B."/>
            <person name="Ferreira A.J."/>
            <person name="Ferreira R.C."/>
            <person name="Ferro M.I."/>
            <person name="Formighieri E.F."/>
            <person name="Franco M.C."/>
            <person name="Greggio C.C."/>
            <person name="Gruber A."/>
            <person name="Katsuyama A.M."/>
            <person name="Kishi L.T."/>
            <person name="Leite R.P."/>
            <person name="Lemos E.G."/>
            <person name="Lemos M.V."/>
            <person name="Locali E.C."/>
            <person name="Machado M.A."/>
            <person name="Madeira A.M."/>
            <person name="Martinez-Rossi N.M."/>
            <person name="Martins E.C."/>
            <person name="Meidanis J."/>
            <person name="Menck C.F."/>
            <person name="Miyaki C.Y."/>
            <person name="Moon D.H."/>
            <person name="Moreira L.M."/>
            <person name="Novo M.T."/>
            <person name="Okura V.K."/>
            <person name="Oliveira M.C."/>
            <person name="Oliveira V.R."/>
            <person name="Pereira H.A."/>
            <person name="Rossi A."/>
            <person name="Sena J.A."/>
            <person name="Silva C."/>
            <person name="de Souza R.F."/>
            <person name="Spinola L.A."/>
            <person name="Takita M.A."/>
            <person name="Tamura R.E."/>
            <person name="Teixeira E.C."/>
            <person name="Tezza R.I."/>
            <person name="Trindade dos Santos M."/>
            <person name="Truffi D."/>
            <person name="Tsai S.M."/>
            <person name="White F.F."/>
            <person name="Setubal J.C."/>
            <person name="Kitajima J.P."/>
        </authorList>
    </citation>
    <scope>NUCLEOTIDE SEQUENCE [LARGE SCALE GENOMIC DNA]</scope>
    <source>
        <strain evidence="2 3">306</strain>
    </source>
</reference>
<dbReference type="AlphaFoldDB" id="A0AAI7ZFV4"/>
<dbReference type="EMBL" id="AE008923">
    <property type="protein sequence ID" value="AAM37221.1"/>
    <property type="molecule type" value="Genomic_DNA"/>
</dbReference>
<organism evidence="2 3">
    <name type="scientific">Xanthomonas axonopodis pv. citri (strain 306)</name>
    <dbReference type="NCBI Taxonomy" id="190486"/>
    <lineage>
        <taxon>Bacteria</taxon>
        <taxon>Pseudomonadati</taxon>
        <taxon>Pseudomonadota</taxon>
        <taxon>Gammaproteobacteria</taxon>
        <taxon>Lysobacterales</taxon>
        <taxon>Lysobacteraceae</taxon>
        <taxon>Xanthomonas</taxon>
    </lineage>
</organism>
<sequence>MVRASSRLAHPRTTRMSGIEMADTKELQEKFWKALKSDRTVMLGLDGVEDGHARPMTAQIEGDSGGPIWFFTSKDNALIAMLGQGRRVIGAFSSKGHDLFASISGSLREDTDPAMVDRLWNPYVAAWYEGGKTDPNLALLRLDADHAQIWLNESSLLAGIKVLLGVDPKKDYQDKVADVPLR</sequence>
<gene>
    <name evidence="2" type="ordered locus">XAC2369</name>
</gene>